<evidence type="ECO:0000313" key="3">
    <source>
        <dbReference type="Proteomes" id="UP001617907"/>
    </source>
</evidence>
<dbReference type="EMBL" id="JBIVPC010000010">
    <property type="protein sequence ID" value="MFJ6038387.1"/>
    <property type="molecule type" value="Genomic_DNA"/>
</dbReference>
<comment type="caution">
    <text evidence="2">The sequence shown here is derived from an EMBL/GenBank/DDBJ whole genome shotgun (WGS) entry which is preliminary data.</text>
</comment>
<gene>
    <name evidence="2" type="ORF">ACIQFM_19275</name>
</gene>
<dbReference type="InterPro" id="IPR036513">
    <property type="entry name" value="STAS_dom_sf"/>
</dbReference>
<accession>A0ABW8HCS9</accession>
<dbReference type="PANTHER" id="PTHR33495">
    <property type="entry name" value="ANTI-SIGMA FACTOR ANTAGONIST TM_1081-RELATED-RELATED"/>
    <property type="match status" value="1"/>
</dbReference>
<dbReference type="RefSeq" id="WP_382187130.1">
    <property type="nucleotide sequence ID" value="NZ_JBEOTR010000006.1"/>
</dbReference>
<evidence type="ECO:0000313" key="2">
    <source>
        <dbReference type="EMBL" id="MFJ6038387.1"/>
    </source>
</evidence>
<keyword evidence="3" id="KW-1185">Reference proteome</keyword>
<dbReference type="Pfam" id="PF13466">
    <property type="entry name" value="STAS_2"/>
    <property type="match status" value="1"/>
</dbReference>
<dbReference type="SUPFAM" id="SSF52091">
    <property type="entry name" value="SpoIIaa-like"/>
    <property type="match status" value="1"/>
</dbReference>
<dbReference type="Proteomes" id="UP001617907">
    <property type="component" value="Unassembled WGS sequence"/>
</dbReference>
<dbReference type="CDD" id="cd07043">
    <property type="entry name" value="STAS_anti-anti-sigma_factors"/>
    <property type="match status" value="1"/>
</dbReference>
<feature type="domain" description="STAS" evidence="1">
    <location>
        <begin position="1"/>
        <end position="83"/>
    </location>
</feature>
<sequence length="83" mass="8802">MHSIEPLAVALEAAAKESPRVVLDASGIAFADSTLLNLLILTHRATDFRVAAPTPQVQRLLNITGVDTVLKVLATVEEAAIDQ</sequence>
<evidence type="ECO:0000259" key="1">
    <source>
        <dbReference type="PROSITE" id="PS50801"/>
    </source>
</evidence>
<dbReference type="InterPro" id="IPR058548">
    <property type="entry name" value="MlaB-like_STAS"/>
</dbReference>
<proteinExistence type="predicted"/>
<dbReference type="Gene3D" id="3.30.750.24">
    <property type="entry name" value="STAS domain"/>
    <property type="match status" value="1"/>
</dbReference>
<reference evidence="2 3" key="1">
    <citation type="submission" date="2024-10" db="EMBL/GenBank/DDBJ databases">
        <title>The Natural Products Discovery Center: Release of the First 8490 Sequenced Strains for Exploring Actinobacteria Biosynthetic Diversity.</title>
        <authorList>
            <person name="Kalkreuter E."/>
            <person name="Kautsar S.A."/>
            <person name="Yang D."/>
            <person name="Bader C.D."/>
            <person name="Teijaro C.N."/>
            <person name="Fluegel L."/>
            <person name="Davis C.M."/>
            <person name="Simpson J.R."/>
            <person name="Lauterbach L."/>
            <person name="Steele A.D."/>
            <person name="Gui C."/>
            <person name="Meng S."/>
            <person name="Li G."/>
            <person name="Viehrig K."/>
            <person name="Ye F."/>
            <person name="Su P."/>
            <person name="Kiefer A.F."/>
            <person name="Nichols A."/>
            <person name="Cepeda A.J."/>
            <person name="Yan W."/>
            <person name="Fan B."/>
            <person name="Jiang Y."/>
            <person name="Adhikari A."/>
            <person name="Zheng C.-J."/>
            <person name="Schuster L."/>
            <person name="Cowan T.M."/>
            <person name="Smanski M.J."/>
            <person name="Chevrette M.G."/>
            <person name="De Carvalho L.P.S."/>
            <person name="Shen B."/>
        </authorList>
    </citation>
    <scope>NUCLEOTIDE SEQUENCE [LARGE SCALE GENOMIC DNA]</scope>
    <source>
        <strain evidence="2 3">NPDC093086</strain>
    </source>
</reference>
<dbReference type="PROSITE" id="PS50801">
    <property type="entry name" value="STAS"/>
    <property type="match status" value="1"/>
</dbReference>
<dbReference type="PANTHER" id="PTHR33495:SF2">
    <property type="entry name" value="ANTI-SIGMA FACTOR ANTAGONIST TM_1081-RELATED"/>
    <property type="match status" value="1"/>
</dbReference>
<name>A0ABW8HCS9_9ACTN</name>
<organism evidence="2 3">
    <name type="scientific">Streptomyces ardesiacus</name>
    <dbReference type="NCBI Taxonomy" id="285564"/>
    <lineage>
        <taxon>Bacteria</taxon>
        <taxon>Bacillati</taxon>
        <taxon>Actinomycetota</taxon>
        <taxon>Actinomycetes</taxon>
        <taxon>Kitasatosporales</taxon>
        <taxon>Streptomycetaceae</taxon>
        <taxon>Streptomyces</taxon>
    </lineage>
</organism>
<dbReference type="InterPro" id="IPR002645">
    <property type="entry name" value="STAS_dom"/>
</dbReference>
<protein>
    <submittedName>
        <fullName evidence="2">STAS domain-containing protein</fullName>
    </submittedName>
</protein>